<evidence type="ECO:0000259" key="1">
    <source>
        <dbReference type="Pfam" id="PF00144"/>
    </source>
</evidence>
<sequence length="344" mass="37850">MPSAKAESMAHAIIPDSLLDEITRALSKFGVYGCHIVLVKGHLSHASSTIGTINGKDLMRIGDTLPTRVIGQLIRLSALHHALASKGHSLSTPIKEYIPELKMGESGVADKINAIDLASHMSGLPTSIETNEKDIGSHNILDKLGSIQPVHPFRSTYHETDIAQLAFEAIIERLTNQNYTAWIKAEVFDHLRMRFSTITEDESTSTPDQDQHMEKGRFCHSNGRDVLKFLRDLPKSPTYEELIKPYAENVEYPLIKSPETASSCLGLKKASYNGKDTYEKYSIGADFGDLFGEVAGKGDDENARLAVLCKFGEGVTVEQGQEFLAYIRGILIQHLTEVSVGPVE</sequence>
<protein>
    <recommendedName>
        <fullName evidence="1">Beta-lactamase-related domain-containing protein</fullName>
    </recommendedName>
</protein>
<dbReference type="Proteomes" id="UP000078595">
    <property type="component" value="Chromosome 6"/>
</dbReference>
<organism evidence="2">
    <name type="scientific">Kwoniella dejecticola CBS 10117</name>
    <dbReference type="NCBI Taxonomy" id="1296121"/>
    <lineage>
        <taxon>Eukaryota</taxon>
        <taxon>Fungi</taxon>
        <taxon>Dikarya</taxon>
        <taxon>Basidiomycota</taxon>
        <taxon>Agaricomycotina</taxon>
        <taxon>Tremellomycetes</taxon>
        <taxon>Tremellales</taxon>
        <taxon>Cryptococcaceae</taxon>
        <taxon>Kwoniella</taxon>
    </lineage>
</organism>
<evidence type="ECO:0000313" key="2">
    <source>
        <dbReference type="EMBL" id="OBR84628.1"/>
    </source>
</evidence>
<gene>
    <name evidence="2" type="ORF">I303_05487</name>
    <name evidence="3" type="ORF">I303_105067</name>
</gene>
<accession>A0A1A6A3J6</accession>
<feature type="domain" description="Beta-lactamase-related" evidence="1">
    <location>
        <begin position="78"/>
        <end position="245"/>
    </location>
</feature>
<dbReference type="AlphaFoldDB" id="A0A1A6A3J6"/>
<reference evidence="3" key="2">
    <citation type="submission" date="2013-07" db="EMBL/GenBank/DDBJ databases">
        <authorList>
            <consortium name="The Broad Institute Genome Sequencing Platform"/>
            <person name="Cuomo C."/>
            <person name="Litvintseva A."/>
            <person name="Chen Y."/>
            <person name="Heitman J."/>
            <person name="Sun S."/>
            <person name="Springer D."/>
            <person name="Dromer F."/>
            <person name="Young S.K."/>
            <person name="Zeng Q."/>
            <person name="Gargeya S."/>
            <person name="Fitzgerald M."/>
            <person name="Abouelleil A."/>
            <person name="Alvarado L."/>
            <person name="Berlin A.M."/>
            <person name="Chapman S.B."/>
            <person name="Dewar J."/>
            <person name="Goldberg J."/>
            <person name="Griggs A."/>
            <person name="Gujja S."/>
            <person name="Hansen M."/>
            <person name="Howarth C."/>
            <person name="Imamovic A."/>
            <person name="Larimer J."/>
            <person name="McCowan C."/>
            <person name="Murphy C."/>
            <person name="Pearson M."/>
            <person name="Priest M."/>
            <person name="Roberts A."/>
            <person name="Saif S."/>
            <person name="Shea T."/>
            <person name="Sykes S."/>
            <person name="Wortman J."/>
            <person name="Nusbaum C."/>
            <person name="Birren B."/>
        </authorList>
    </citation>
    <scope>NUCLEOTIDE SEQUENCE</scope>
    <source>
        <strain evidence="3">CBS 10117</strain>
    </source>
</reference>
<reference evidence="2" key="1">
    <citation type="submission" date="2013-07" db="EMBL/GenBank/DDBJ databases">
        <title>The Genome Sequence of Cryptococcus dejecticola CBS10117.</title>
        <authorList>
            <consortium name="The Broad Institute Genome Sequencing Platform"/>
            <person name="Cuomo C."/>
            <person name="Litvintseva A."/>
            <person name="Chen Y."/>
            <person name="Heitman J."/>
            <person name="Sun S."/>
            <person name="Springer D."/>
            <person name="Dromer F."/>
            <person name="Young S.K."/>
            <person name="Zeng Q."/>
            <person name="Gargeya S."/>
            <person name="Fitzgerald M."/>
            <person name="Abouelleil A."/>
            <person name="Alvarado L."/>
            <person name="Berlin A.M."/>
            <person name="Chapman S.B."/>
            <person name="Dewar J."/>
            <person name="Goldberg J."/>
            <person name="Griggs A."/>
            <person name="Gujja S."/>
            <person name="Hansen M."/>
            <person name="Howarth C."/>
            <person name="Imamovic A."/>
            <person name="Larimer J."/>
            <person name="McCowan C."/>
            <person name="Murphy C."/>
            <person name="Pearson M."/>
            <person name="Priest M."/>
            <person name="Roberts A."/>
            <person name="Saif S."/>
            <person name="Shea T."/>
            <person name="Sykes S."/>
            <person name="Wortman J."/>
            <person name="Nusbaum C."/>
            <person name="Birren B."/>
        </authorList>
    </citation>
    <scope>NUCLEOTIDE SEQUENCE [LARGE SCALE GENOMIC DNA]</scope>
    <source>
        <strain evidence="2">CBS 10117</strain>
    </source>
</reference>
<proteinExistence type="predicted"/>
<dbReference type="InterPro" id="IPR001466">
    <property type="entry name" value="Beta-lactam-related"/>
</dbReference>
<keyword evidence="4" id="KW-1185">Reference proteome</keyword>
<dbReference type="Gene3D" id="3.40.710.10">
    <property type="entry name" value="DD-peptidase/beta-lactamase superfamily"/>
    <property type="match status" value="1"/>
</dbReference>
<dbReference type="KEGG" id="kdj:28969186"/>
<evidence type="ECO:0000313" key="3">
    <source>
        <dbReference type="EMBL" id="WWC62471.1"/>
    </source>
</evidence>
<dbReference type="EMBL" id="KI894032">
    <property type="protein sequence ID" value="OBR84628.1"/>
    <property type="molecule type" value="Genomic_DNA"/>
</dbReference>
<dbReference type="Pfam" id="PF00144">
    <property type="entry name" value="Beta-lactamase"/>
    <property type="match status" value="1"/>
</dbReference>
<evidence type="ECO:0000313" key="4">
    <source>
        <dbReference type="Proteomes" id="UP000078595"/>
    </source>
</evidence>
<dbReference type="RefSeq" id="XP_018262470.1">
    <property type="nucleotide sequence ID" value="XM_018408779.1"/>
</dbReference>
<dbReference type="STRING" id="1296121.A0A1A6A3J6"/>
<dbReference type="OrthoDB" id="5946976at2759"/>
<dbReference type="GeneID" id="28969186"/>
<dbReference type="EMBL" id="CP144535">
    <property type="protein sequence ID" value="WWC62471.1"/>
    <property type="molecule type" value="Genomic_DNA"/>
</dbReference>
<name>A0A1A6A3J6_9TREE</name>
<dbReference type="InterPro" id="IPR012338">
    <property type="entry name" value="Beta-lactam/transpept-like"/>
</dbReference>
<reference evidence="3" key="3">
    <citation type="submission" date="2024-02" db="EMBL/GenBank/DDBJ databases">
        <title>Comparative genomics of Cryptococcus and Kwoniella reveals pathogenesis evolution and contrasting modes of karyotype evolution via chromosome fusion or intercentromeric recombination.</title>
        <authorList>
            <person name="Coelho M.A."/>
            <person name="David-Palma M."/>
            <person name="Shea T."/>
            <person name="Bowers K."/>
            <person name="McGinley-Smith S."/>
            <person name="Mohammad A.W."/>
            <person name="Gnirke A."/>
            <person name="Yurkov A.M."/>
            <person name="Nowrousian M."/>
            <person name="Sun S."/>
            <person name="Cuomo C.A."/>
            <person name="Heitman J."/>
        </authorList>
    </citation>
    <scope>NUCLEOTIDE SEQUENCE</scope>
    <source>
        <strain evidence="3">CBS 10117</strain>
    </source>
</reference>
<dbReference type="SUPFAM" id="SSF56601">
    <property type="entry name" value="beta-lactamase/transpeptidase-like"/>
    <property type="match status" value="1"/>
</dbReference>
<dbReference type="VEuPathDB" id="FungiDB:I303_05487"/>